<evidence type="ECO:0000256" key="4">
    <source>
        <dbReference type="ARBA" id="ARBA00023125"/>
    </source>
</evidence>
<dbReference type="Proteomes" id="UP000680638">
    <property type="component" value="Unassembled WGS sequence"/>
</dbReference>
<name>A0ABQ4LYR3_9BACL</name>
<reference evidence="10 11" key="1">
    <citation type="submission" date="2021-03" db="EMBL/GenBank/DDBJ databases">
        <title>Antimicrobial resistance genes in bacteria isolated from Japanese honey, and their potential for conferring macrolide and lincosamide resistance in the American foulbrood pathogen Paenibacillus larvae.</title>
        <authorList>
            <person name="Okamoto M."/>
            <person name="Kumagai M."/>
            <person name="Kanamori H."/>
            <person name="Takamatsu D."/>
        </authorList>
    </citation>
    <scope>NUCLEOTIDE SEQUENCE [LARGE SCALE GENOMIC DNA]</scope>
    <source>
        <strain evidence="10 11">J21TS3</strain>
    </source>
</reference>
<dbReference type="RefSeq" id="WP_212950858.1">
    <property type="nucleotide sequence ID" value="NZ_BORW01000017.1"/>
</dbReference>
<dbReference type="SMART" id="SM00862">
    <property type="entry name" value="Trans_reg_C"/>
    <property type="match status" value="1"/>
</dbReference>
<evidence type="ECO:0000256" key="1">
    <source>
        <dbReference type="ARBA" id="ARBA00022553"/>
    </source>
</evidence>
<dbReference type="InterPro" id="IPR001789">
    <property type="entry name" value="Sig_transdc_resp-reg_receiver"/>
</dbReference>
<feature type="domain" description="OmpR/PhoB-type" evidence="9">
    <location>
        <begin position="131"/>
        <end position="230"/>
    </location>
</feature>
<keyword evidence="1 6" id="KW-0597">Phosphoprotein</keyword>
<evidence type="ECO:0000259" key="8">
    <source>
        <dbReference type="PROSITE" id="PS50110"/>
    </source>
</evidence>
<dbReference type="InterPro" id="IPR001867">
    <property type="entry name" value="OmpR/PhoB-type_DNA-bd"/>
</dbReference>
<keyword evidence="5" id="KW-0804">Transcription</keyword>
<dbReference type="GO" id="GO:0003677">
    <property type="term" value="F:DNA binding"/>
    <property type="evidence" value="ECO:0007669"/>
    <property type="project" value="UniProtKB-KW"/>
</dbReference>
<evidence type="ECO:0000256" key="5">
    <source>
        <dbReference type="ARBA" id="ARBA00023163"/>
    </source>
</evidence>
<dbReference type="InterPro" id="IPR039420">
    <property type="entry name" value="WalR-like"/>
</dbReference>
<dbReference type="SUPFAM" id="SSF52172">
    <property type="entry name" value="CheY-like"/>
    <property type="match status" value="1"/>
</dbReference>
<keyword evidence="2" id="KW-0902">Two-component regulatory system</keyword>
<feature type="domain" description="Response regulatory" evidence="8">
    <location>
        <begin position="5"/>
        <end position="118"/>
    </location>
</feature>
<feature type="modified residue" description="4-aspartylphosphate" evidence="6">
    <location>
        <position position="54"/>
    </location>
</feature>
<feature type="DNA-binding region" description="OmpR/PhoB-type" evidence="7">
    <location>
        <begin position="131"/>
        <end position="230"/>
    </location>
</feature>
<sequence>MGKDRVLIVDDEWNMRNLLRIYLEQAGFGVREAASGSEALDLLRAGAFDAVVLDVMMPDMDGWQVCEELRGFSMAPVLMLSARSDTKDIVKGMKIGADDYLPKPFQPEELTERLRALIRRSRQARLQAGHVRKLDMPGLTIYPEGREVLVEHTPLDLTQKEFDILLLLAENEHRVYSRDMLIENIWGNDYAGDYRVVDTHVKNIREKVQRAGLSYTPIQTVWGVGYRWHRG</sequence>
<dbReference type="InterPro" id="IPR036388">
    <property type="entry name" value="WH-like_DNA-bd_sf"/>
</dbReference>
<keyword evidence="11" id="KW-1185">Reference proteome</keyword>
<dbReference type="PROSITE" id="PS50110">
    <property type="entry name" value="RESPONSE_REGULATORY"/>
    <property type="match status" value="1"/>
</dbReference>
<protein>
    <submittedName>
        <fullName evidence="10">DNA-binding response regulator</fullName>
    </submittedName>
</protein>
<dbReference type="InterPro" id="IPR011006">
    <property type="entry name" value="CheY-like_superfamily"/>
</dbReference>
<comment type="caution">
    <text evidence="10">The sequence shown here is derived from an EMBL/GenBank/DDBJ whole genome shotgun (WGS) entry which is preliminary data.</text>
</comment>
<dbReference type="EMBL" id="BORW01000017">
    <property type="protein sequence ID" value="GIO68402.1"/>
    <property type="molecule type" value="Genomic_DNA"/>
</dbReference>
<evidence type="ECO:0000259" key="9">
    <source>
        <dbReference type="PROSITE" id="PS51755"/>
    </source>
</evidence>
<dbReference type="CDD" id="cd17574">
    <property type="entry name" value="REC_OmpR"/>
    <property type="match status" value="1"/>
</dbReference>
<evidence type="ECO:0000256" key="2">
    <source>
        <dbReference type="ARBA" id="ARBA00023012"/>
    </source>
</evidence>
<accession>A0ABQ4LYR3</accession>
<dbReference type="PROSITE" id="PS51755">
    <property type="entry name" value="OMPR_PHOB"/>
    <property type="match status" value="1"/>
</dbReference>
<dbReference type="SMART" id="SM00448">
    <property type="entry name" value="REC"/>
    <property type="match status" value="1"/>
</dbReference>
<evidence type="ECO:0000256" key="7">
    <source>
        <dbReference type="PROSITE-ProRule" id="PRU01091"/>
    </source>
</evidence>
<evidence type="ECO:0000256" key="3">
    <source>
        <dbReference type="ARBA" id="ARBA00023015"/>
    </source>
</evidence>
<evidence type="ECO:0000313" key="10">
    <source>
        <dbReference type="EMBL" id="GIO68402.1"/>
    </source>
</evidence>
<dbReference type="Pfam" id="PF00072">
    <property type="entry name" value="Response_reg"/>
    <property type="match status" value="1"/>
</dbReference>
<dbReference type="PANTHER" id="PTHR48111:SF4">
    <property type="entry name" value="DNA-BINDING DUAL TRANSCRIPTIONAL REGULATOR OMPR"/>
    <property type="match status" value="1"/>
</dbReference>
<proteinExistence type="predicted"/>
<evidence type="ECO:0000256" key="6">
    <source>
        <dbReference type="PROSITE-ProRule" id="PRU00169"/>
    </source>
</evidence>
<keyword evidence="3" id="KW-0805">Transcription regulation</keyword>
<dbReference type="Gene3D" id="3.40.50.2300">
    <property type="match status" value="1"/>
</dbReference>
<gene>
    <name evidence="10" type="ORF">J21TS3_32230</name>
</gene>
<evidence type="ECO:0000313" key="11">
    <source>
        <dbReference type="Proteomes" id="UP000680638"/>
    </source>
</evidence>
<dbReference type="Pfam" id="PF00486">
    <property type="entry name" value="Trans_reg_C"/>
    <property type="match status" value="1"/>
</dbReference>
<organism evidence="10 11">
    <name type="scientific">Paenibacillus cookii</name>
    <dbReference type="NCBI Taxonomy" id="157839"/>
    <lineage>
        <taxon>Bacteria</taxon>
        <taxon>Bacillati</taxon>
        <taxon>Bacillota</taxon>
        <taxon>Bacilli</taxon>
        <taxon>Bacillales</taxon>
        <taxon>Paenibacillaceae</taxon>
        <taxon>Paenibacillus</taxon>
    </lineage>
</organism>
<dbReference type="CDD" id="cd00383">
    <property type="entry name" value="trans_reg_C"/>
    <property type="match status" value="1"/>
</dbReference>
<keyword evidence="4 7" id="KW-0238">DNA-binding</keyword>
<dbReference type="PANTHER" id="PTHR48111">
    <property type="entry name" value="REGULATOR OF RPOS"/>
    <property type="match status" value="1"/>
</dbReference>
<dbReference type="Gene3D" id="1.10.10.10">
    <property type="entry name" value="Winged helix-like DNA-binding domain superfamily/Winged helix DNA-binding domain"/>
    <property type="match status" value="1"/>
</dbReference>